<keyword evidence="7" id="KW-0479">Metal-binding</keyword>
<dbReference type="Gene3D" id="3.40.50.1400">
    <property type="match status" value="2"/>
</dbReference>
<dbReference type="Pfam" id="PF00762">
    <property type="entry name" value="Ferrochelatase"/>
    <property type="match status" value="1"/>
</dbReference>
<evidence type="ECO:0000313" key="10">
    <source>
        <dbReference type="Proteomes" id="UP001298424"/>
    </source>
</evidence>
<dbReference type="NCBIfam" id="TIGR00109">
    <property type="entry name" value="hemH"/>
    <property type="match status" value="1"/>
</dbReference>
<evidence type="ECO:0000256" key="2">
    <source>
        <dbReference type="ARBA" id="ARBA00023004"/>
    </source>
</evidence>
<comment type="similarity">
    <text evidence="1 7 8">Belongs to the ferrochelatase family.</text>
</comment>
<keyword evidence="7 8" id="KW-0963">Cytoplasm</keyword>
<protein>
    <recommendedName>
        <fullName evidence="7 8">Ferrochelatase</fullName>
        <ecNumber evidence="7 8">4.98.1.1</ecNumber>
    </recommendedName>
    <alternativeName>
        <fullName evidence="7">Heme synthase</fullName>
    </alternativeName>
    <alternativeName>
        <fullName evidence="7">Protoheme ferro-lyase</fullName>
    </alternativeName>
</protein>
<dbReference type="RefSeq" id="WP_238745653.1">
    <property type="nucleotide sequence ID" value="NZ_JAKOOW010000008.1"/>
</dbReference>
<evidence type="ECO:0000313" key="9">
    <source>
        <dbReference type="EMBL" id="MCG6503358.1"/>
    </source>
</evidence>
<keyword evidence="2 7" id="KW-0408">Iron</keyword>
<dbReference type="CDD" id="cd03411">
    <property type="entry name" value="Ferrochelatase_N"/>
    <property type="match status" value="1"/>
</dbReference>
<evidence type="ECO:0000256" key="6">
    <source>
        <dbReference type="ARBA" id="ARBA00024536"/>
    </source>
</evidence>
<dbReference type="PANTHER" id="PTHR11108:SF1">
    <property type="entry name" value="FERROCHELATASE, MITOCHONDRIAL"/>
    <property type="match status" value="1"/>
</dbReference>
<dbReference type="PROSITE" id="PS00534">
    <property type="entry name" value="FERROCHELATASE"/>
    <property type="match status" value="1"/>
</dbReference>
<feature type="binding site" evidence="7">
    <location>
        <position position="289"/>
    </location>
    <ligand>
        <name>Fe(2+)</name>
        <dbReference type="ChEBI" id="CHEBI:29033"/>
    </ligand>
</feature>
<dbReference type="InterPro" id="IPR019772">
    <property type="entry name" value="Ferrochelatase_AS"/>
</dbReference>
<keyword evidence="5 7" id="KW-0627">Porphyrin biosynthesis</keyword>
<evidence type="ECO:0000256" key="3">
    <source>
        <dbReference type="ARBA" id="ARBA00023133"/>
    </source>
</evidence>
<dbReference type="PANTHER" id="PTHR11108">
    <property type="entry name" value="FERROCHELATASE"/>
    <property type="match status" value="1"/>
</dbReference>
<keyword evidence="3 7" id="KW-0350">Heme biosynthesis</keyword>
<accession>A0ABS9NM02</accession>
<proteinExistence type="inferred from homology"/>
<dbReference type="HAMAP" id="MF_00323">
    <property type="entry name" value="Ferrochelatase"/>
    <property type="match status" value="1"/>
</dbReference>
<dbReference type="Proteomes" id="UP001298424">
    <property type="component" value="Unassembled WGS sequence"/>
</dbReference>
<organism evidence="9 10">
    <name type="scientific">Kingella pumchi</name>
    <dbReference type="NCBI Taxonomy" id="2779506"/>
    <lineage>
        <taxon>Bacteria</taxon>
        <taxon>Pseudomonadati</taxon>
        <taxon>Pseudomonadota</taxon>
        <taxon>Betaproteobacteria</taxon>
        <taxon>Neisseriales</taxon>
        <taxon>Neisseriaceae</taxon>
        <taxon>Kingella</taxon>
    </lineage>
</organism>
<evidence type="ECO:0000256" key="5">
    <source>
        <dbReference type="ARBA" id="ARBA00023244"/>
    </source>
</evidence>
<name>A0ABS9NM02_9NEIS</name>
<comment type="catalytic activity">
    <reaction evidence="6">
        <text>Fe-coproporphyrin III + 2 H(+) = coproporphyrin III + Fe(2+)</text>
        <dbReference type="Rhea" id="RHEA:49572"/>
        <dbReference type="ChEBI" id="CHEBI:15378"/>
        <dbReference type="ChEBI" id="CHEBI:29033"/>
        <dbReference type="ChEBI" id="CHEBI:68438"/>
        <dbReference type="ChEBI" id="CHEBI:131725"/>
        <dbReference type="EC" id="4.99.1.9"/>
    </reaction>
    <physiologicalReaction direction="right-to-left" evidence="6">
        <dbReference type="Rhea" id="RHEA:49574"/>
    </physiologicalReaction>
</comment>
<keyword evidence="10" id="KW-1185">Reference proteome</keyword>
<dbReference type="InterPro" id="IPR001015">
    <property type="entry name" value="Ferrochelatase"/>
</dbReference>
<sequence>MKSLNPEPKPAAGGRQKTGVLLINLGTPAAPTAAAVRPYLRSFLSDRRIVELPALLWQPLLRGVILPLRAKKSAANYAKVWFKEGSPLEVFTRRQCEGLQSRLPEDVAVAYAMSYSEPSIPSAIEALKAQGVGRLIVLPLYPQYAGSSSGAALDQVHDALKRQRNQMSLRTVSRFYDHPAYIGAQAAQIRNYRAQHGSGGKLLFSFHGIPLRHERNGDPYQSECRHSARLIAAELGLGEQDYEVCFQSRFGPAKWLEPNTQQLIKQLAKKNAGGRIDIACPGFVADCLETMEEIAISGRELFHAAGGSDYHYIPCLNDNPDWLDALAQIVRENGAGWL</sequence>
<comment type="function">
    <text evidence="7 8">Catalyzes the ferrous insertion into protoporphyrin IX.</text>
</comment>
<keyword evidence="4 7" id="KW-0456">Lyase</keyword>
<dbReference type="InterPro" id="IPR033644">
    <property type="entry name" value="Ferrochelatase_C"/>
</dbReference>
<dbReference type="SUPFAM" id="SSF53800">
    <property type="entry name" value="Chelatase"/>
    <property type="match status" value="1"/>
</dbReference>
<dbReference type="EMBL" id="JAKOOW010000008">
    <property type="protein sequence ID" value="MCG6503358.1"/>
    <property type="molecule type" value="Genomic_DNA"/>
</dbReference>
<dbReference type="CDD" id="cd00419">
    <property type="entry name" value="Ferrochelatase_C"/>
    <property type="match status" value="1"/>
</dbReference>
<comment type="subcellular location">
    <subcellularLocation>
        <location evidence="7 8">Cytoplasm</location>
    </subcellularLocation>
</comment>
<dbReference type="GO" id="GO:0016829">
    <property type="term" value="F:lyase activity"/>
    <property type="evidence" value="ECO:0007669"/>
    <property type="project" value="UniProtKB-KW"/>
</dbReference>
<gene>
    <name evidence="7 9" type="primary">hemH</name>
    <name evidence="9" type="ORF">MB824_02465</name>
</gene>
<dbReference type="EC" id="4.98.1.1" evidence="7 8"/>
<evidence type="ECO:0000256" key="7">
    <source>
        <dbReference type="HAMAP-Rule" id="MF_00323"/>
    </source>
</evidence>
<evidence type="ECO:0000256" key="4">
    <source>
        <dbReference type="ARBA" id="ARBA00023239"/>
    </source>
</evidence>
<feature type="binding site" evidence="7">
    <location>
        <position position="207"/>
    </location>
    <ligand>
        <name>Fe(2+)</name>
        <dbReference type="ChEBI" id="CHEBI:29033"/>
    </ligand>
</feature>
<evidence type="ECO:0000256" key="8">
    <source>
        <dbReference type="RuleBase" id="RU000607"/>
    </source>
</evidence>
<reference evidence="9 10" key="1">
    <citation type="submission" date="2022-02" db="EMBL/GenBank/DDBJ databases">
        <title>Genome sequence data of Kingella unionensis sp. nov. strain CICC 24913 (CCUG 75125).</title>
        <authorList>
            <person name="Xiao M."/>
        </authorList>
    </citation>
    <scope>NUCLEOTIDE SEQUENCE [LARGE SCALE GENOMIC DNA]</scope>
    <source>
        <strain evidence="9 10">CICC 24913</strain>
    </source>
</reference>
<dbReference type="InterPro" id="IPR033659">
    <property type="entry name" value="Ferrochelatase_N"/>
</dbReference>
<evidence type="ECO:0000256" key="1">
    <source>
        <dbReference type="ARBA" id="ARBA00007718"/>
    </source>
</evidence>
<comment type="caution">
    <text evidence="9">The sequence shown here is derived from an EMBL/GenBank/DDBJ whole genome shotgun (WGS) entry which is preliminary data.</text>
</comment>
<comment type="catalytic activity">
    <reaction evidence="7 8">
        <text>heme b + 2 H(+) = protoporphyrin IX + Fe(2+)</text>
        <dbReference type="Rhea" id="RHEA:22584"/>
        <dbReference type="ChEBI" id="CHEBI:15378"/>
        <dbReference type="ChEBI" id="CHEBI:29033"/>
        <dbReference type="ChEBI" id="CHEBI:57306"/>
        <dbReference type="ChEBI" id="CHEBI:60344"/>
        <dbReference type="EC" id="4.98.1.1"/>
    </reaction>
</comment>
<comment type="pathway">
    <text evidence="7 8">Porphyrin-containing compound metabolism; protoheme biosynthesis; protoheme from protoporphyrin-IX: step 1/1.</text>
</comment>